<dbReference type="EMBL" id="FOET01000003">
    <property type="protein sequence ID" value="SEP96519.1"/>
    <property type="molecule type" value="Genomic_DNA"/>
</dbReference>
<organism evidence="1 2">
    <name type="scientific">Streptomyces radiopugnans</name>
    <dbReference type="NCBI Taxonomy" id="403935"/>
    <lineage>
        <taxon>Bacteria</taxon>
        <taxon>Bacillati</taxon>
        <taxon>Actinomycetota</taxon>
        <taxon>Actinomycetes</taxon>
        <taxon>Kitasatosporales</taxon>
        <taxon>Streptomycetaceae</taxon>
        <taxon>Streptomyces</taxon>
    </lineage>
</organism>
<dbReference type="STRING" id="403935.SAMN05216481_10355"/>
<accession>A0A1H9C5U3</accession>
<evidence type="ECO:0000313" key="2">
    <source>
        <dbReference type="Proteomes" id="UP000199055"/>
    </source>
</evidence>
<proteinExistence type="predicted"/>
<dbReference type="AlphaFoldDB" id="A0A1H9C5U3"/>
<protein>
    <submittedName>
        <fullName evidence="1">Uncharacterized protein</fullName>
    </submittedName>
</protein>
<dbReference type="RefSeq" id="WP_093656942.1">
    <property type="nucleotide sequence ID" value="NZ_FOET01000003.1"/>
</dbReference>
<name>A0A1H9C5U3_9ACTN</name>
<keyword evidence="2" id="KW-1185">Reference proteome</keyword>
<gene>
    <name evidence="1" type="ORF">SAMN05216481_10355</name>
</gene>
<evidence type="ECO:0000313" key="1">
    <source>
        <dbReference type="EMBL" id="SEP96519.1"/>
    </source>
</evidence>
<sequence>MTDTARDANRFFAALLRGELLAPAQLAETRHTVPVLNDHAGPPPPPADGRPSPYFSWKTLAWSAAGDSSTVPSYGVTYSQPPAPIPFPSLSGVAARTGATLGAGTGTAARPNARNDPFHRFRGSGVRLLLYRQRAAGTVRGPEDMRRNAKSLRPRRAVALPFALLIGVTGLAGCGGEDSPAPEASVHVEETGGGGDEYDFVYGDLADAEFWNDVSTWVGKRVTIRADVDEVIDEHAFSIAAAEDDAGTDRRVRSLLVVSREARQVEEGGTVRVTGTVREGFVPEDVAEGLAVDWEEDLFGDWEREQYVVATSVDTSVDGA</sequence>
<reference evidence="1 2" key="1">
    <citation type="submission" date="2016-10" db="EMBL/GenBank/DDBJ databases">
        <authorList>
            <person name="de Groot N.N."/>
        </authorList>
    </citation>
    <scope>NUCLEOTIDE SEQUENCE [LARGE SCALE GENOMIC DNA]</scope>
    <source>
        <strain evidence="1 2">CGMCC 4.3519</strain>
    </source>
</reference>
<dbReference type="Proteomes" id="UP000199055">
    <property type="component" value="Unassembled WGS sequence"/>
</dbReference>